<evidence type="ECO:0000256" key="1">
    <source>
        <dbReference type="ARBA" id="ARBA00002841"/>
    </source>
</evidence>
<protein>
    <recommendedName>
        <fullName evidence="4 7">Phosphate-binding protein PstS</fullName>
    </recommendedName>
</protein>
<evidence type="ECO:0000256" key="6">
    <source>
        <dbReference type="ARBA" id="ARBA00022592"/>
    </source>
</evidence>
<keyword evidence="5 7" id="KW-0813">Transport</keyword>
<dbReference type="NCBIfam" id="TIGR00975">
    <property type="entry name" value="3a0107s03"/>
    <property type="match status" value="1"/>
</dbReference>
<feature type="signal peptide" evidence="8">
    <location>
        <begin position="1"/>
        <end position="22"/>
    </location>
</feature>
<dbReference type="CDD" id="cd13565">
    <property type="entry name" value="PBP2_PstS"/>
    <property type="match status" value="1"/>
</dbReference>
<dbReference type="Proteomes" id="UP001499951">
    <property type="component" value="Unassembled WGS sequence"/>
</dbReference>
<comment type="similarity">
    <text evidence="2 7">Belongs to the PstS family.</text>
</comment>
<evidence type="ECO:0000256" key="3">
    <source>
        <dbReference type="ARBA" id="ARBA00011529"/>
    </source>
</evidence>
<dbReference type="EMBL" id="BAAADD010000006">
    <property type="protein sequence ID" value="GAA0574212.1"/>
    <property type="molecule type" value="Genomic_DNA"/>
</dbReference>
<comment type="function">
    <text evidence="1 7">Part of the ABC transporter complex PstSACB involved in phosphate import.</text>
</comment>
<evidence type="ECO:0000256" key="4">
    <source>
        <dbReference type="ARBA" id="ARBA00021889"/>
    </source>
</evidence>
<evidence type="ECO:0000313" key="11">
    <source>
        <dbReference type="Proteomes" id="UP001499951"/>
    </source>
</evidence>
<evidence type="ECO:0000256" key="5">
    <source>
        <dbReference type="ARBA" id="ARBA00022448"/>
    </source>
</evidence>
<dbReference type="Pfam" id="PF12849">
    <property type="entry name" value="PBP_like_2"/>
    <property type="match status" value="1"/>
</dbReference>
<keyword evidence="8" id="KW-0732">Signal</keyword>
<dbReference type="InterPro" id="IPR024370">
    <property type="entry name" value="PBP_domain"/>
</dbReference>
<dbReference type="SUPFAM" id="SSF53850">
    <property type="entry name" value="Periplasmic binding protein-like II"/>
    <property type="match status" value="1"/>
</dbReference>
<reference evidence="10 11" key="1">
    <citation type="journal article" date="2019" name="Int. J. Syst. Evol. Microbiol.">
        <title>The Global Catalogue of Microorganisms (GCM) 10K type strain sequencing project: providing services to taxonomists for standard genome sequencing and annotation.</title>
        <authorList>
            <consortium name="The Broad Institute Genomics Platform"/>
            <consortium name="The Broad Institute Genome Sequencing Center for Infectious Disease"/>
            <person name="Wu L."/>
            <person name="Ma J."/>
        </authorList>
    </citation>
    <scope>NUCLEOTIDE SEQUENCE [LARGE SCALE GENOMIC DNA]</scope>
    <source>
        <strain evidence="10 11">JCM 15089</strain>
    </source>
</reference>
<sequence>MTAKSGLFALALVMVAAVAAKADPSGGGGTAIYPVMSLWAQDYRVRTGLKVNYQPIGSGGGIRQSLSRTIDFGNTDLPLSTADLAKGKLVQFPVLFIAIVPVVNLPGIAPGALVLDGPTLADIYLGRIRRWDAAPIARLNPKLHLPGLPIIVIHRSDASGTTAHFTAYLAATSQNWAKEVGTGPAVAWPTGSAGKGNAGVVATLQQTKGGIGYVEYAYAQQNRLSFTALINRAGAAVEPTLQSFQAAARTADFRRNNNPIPADPLGRESWPLTAATYMLLHADASPDLNRQIVGFLRYALHEGRPQAESLHYVPLPQPVVAEVEAAWAKMLKP</sequence>
<gene>
    <name evidence="10" type="primary">pstS_2</name>
    <name evidence="10" type="ORF">GCM10008942_23660</name>
</gene>
<accession>A0ABN1ETT6</accession>
<keyword evidence="11" id="KW-1185">Reference proteome</keyword>
<dbReference type="RefSeq" id="WP_166935859.1">
    <property type="nucleotide sequence ID" value="NZ_BAAADD010000006.1"/>
</dbReference>
<dbReference type="PIRSF" id="PIRSF002756">
    <property type="entry name" value="PstS"/>
    <property type="match status" value="1"/>
</dbReference>
<dbReference type="Gene3D" id="3.40.190.10">
    <property type="entry name" value="Periplasmic binding protein-like II"/>
    <property type="match status" value="2"/>
</dbReference>
<evidence type="ECO:0000256" key="8">
    <source>
        <dbReference type="SAM" id="SignalP"/>
    </source>
</evidence>
<evidence type="ECO:0000259" key="9">
    <source>
        <dbReference type="Pfam" id="PF12849"/>
    </source>
</evidence>
<comment type="subunit">
    <text evidence="3 7">The complex is composed of two ATP-binding proteins (PstB), two transmembrane proteins (PstC and PstA) and a solute-binding protein (PstS).</text>
</comment>
<evidence type="ECO:0000256" key="2">
    <source>
        <dbReference type="ARBA" id="ARBA00008725"/>
    </source>
</evidence>
<feature type="domain" description="PBP" evidence="9">
    <location>
        <begin position="25"/>
        <end position="300"/>
    </location>
</feature>
<dbReference type="PANTHER" id="PTHR42996">
    <property type="entry name" value="PHOSPHATE-BINDING PROTEIN PSTS"/>
    <property type="match status" value="1"/>
</dbReference>
<evidence type="ECO:0000256" key="7">
    <source>
        <dbReference type="PIRNR" id="PIRNR002756"/>
    </source>
</evidence>
<keyword evidence="6 7" id="KW-0592">Phosphate transport</keyword>
<dbReference type="InterPro" id="IPR005673">
    <property type="entry name" value="ABC_phos-bd_PstS"/>
</dbReference>
<proteinExistence type="inferred from homology"/>
<name>A0ABN1ETT6_9PROT</name>
<organism evidence="10 11">
    <name type="scientific">Rhizomicrobium electricum</name>
    <dbReference type="NCBI Taxonomy" id="480070"/>
    <lineage>
        <taxon>Bacteria</taxon>
        <taxon>Pseudomonadati</taxon>
        <taxon>Pseudomonadota</taxon>
        <taxon>Alphaproteobacteria</taxon>
        <taxon>Micropepsales</taxon>
        <taxon>Micropepsaceae</taxon>
        <taxon>Rhizomicrobium</taxon>
    </lineage>
</organism>
<feature type="chain" id="PRO_5046771582" description="Phosphate-binding protein PstS" evidence="8">
    <location>
        <begin position="23"/>
        <end position="333"/>
    </location>
</feature>
<evidence type="ECO:0000313" key="10">
    <source>
        <dbReference type="EMBL" id="GAA0574212.1"/>
    </source>
</evidence>
<dbReference type="PANTHER" id="PTHR42996:SF1">
    <property type="entry name" value="PHOSPHATE-BINDING PROTEIN PSTS"/>
    <property type="match status" value="1"/>
</dbReference>
<comment type="caution">
    <text evidence="10">The sequence shown here is derived from an EMBL/GenBank/DDBJ whole genome shotgun (WGS) entry which is preliminary data.</text>
</comment>
<dbReference type="InterPro" id="IPR050962">
    <property type="entry name" value="Phosphate-bind_PstS"/>
</dbReference>